<dbReference type="RefSeq" id="WP_215822118.1">
    <property type="nucleotide sequence ID" value="NZ_JAGSOY010000109.1"/>
</dbReference>
<evidence type="ECO:0000313" key="1">
    <source>
        <dbReference type="EMBL" id="MBU2713837.1"/>
    </source>
</evidence>
<proteinExistence type="predicted"/>
<dbReference type="SUPFAM" id="SSF52833">
    <property type="entry name" value="Thioredoxin-like"/>
    <property type="match status" value="1"/>
</dbReference>
<name>A0ABS5ZIH5_9GAMM</name>
<keyword evidence="2" id="KW-1185">Reference proteome</keyword>
<dbReference type="EMBL" id="JAGSOY010000109">
    <property type="protein sequence ID" value="MBU2713837.1"/>
    <property type="molecule type" value="Genomic_DNA"/>
</dbReference>
<dbReference type="Gene3D" id="3.40.30.10">
    <property type="entry name" value="Glutaredoxin"/>
    <property type="match status" value="1"/>
</dbReference>
<accession>A0ABS5ZIH5</accession>
<sequence>MAKRKLILYSTDGCHLCDQALSLINSSAHASNLDIEVVDIALSEELMTLYGVHIPVLREMQREEKLFWPFDESQLSTWLSV</sequence>
<dbReference type="InterPro" id="IPR036249">
    <property type="entry name" value="Thioredoxin-like_sf"/>
</dbReference>
<dbReference type="InterPro" id="IPR008554">
    <property type="entry name" value="Glutaredoxin-like"/>
</dbReference>
<dbReference type="PANTHER" id="PTHR33558">
    <property type="entry name" value="GLUTAREDOXIN-LIKE PROTEIN C5ORF63 HOMOLOG"/>
    <property type="match status" value="1"/>
</dbReference>
<gene>
    <name evidence="1" type="ORF">KCG35_22550</name>
</gene>
<dbReference type="Proteomes" id="UP000690515">
    <property type="component" value="Unassembled WGS sequence"/>
</dbReference>
<reference evidence="1 2" key="1">
    <citation type="submission" date="2021-04" db="EMBL/GenBank/DDBJ databases">
        <authorList>
            <person name="Pira H."/>
            <person name="Risdian C."/>
            <person name="Wink J."/>
        </authorList>
    </citation>
    <scope>NUCLEOTIDE SEQUENCE [LARGE SCALE GENOMIC DNA]</scope>
    <source>
        <strain evidence="1 2">WH53</strain>
    </source>
</reference>
<dbReference type="Pfam" id="PF05768">
    <property type="entry name" value="Glrx-like"/>
    <property type="match status" value="1"/>
</dbReference>
<evidence type="ECO:0000313" key="2">
    <source>
        <dbReference type="Proteomes" id="UP000690515"/>
    </source>
</evidence>
<comment type="caution">
    <text evidence="1">The sequence shown here is derived from an EMBL/GenBank/DDBJ whole genome shotgun (WGS) entry which is preliminary data.</text>
</comment>
<protein>
    <submittedName>
        <fullName evidence="1">Glutaredoxin family protein</fullName>
    </submittedName>
</protein>
<dbReference type="PANTHER" id="PTHR33558:SF1">
    <property type="entry name" value="GLUTAREDOXIN-LIKE PROTEIN C5ORF63 HOMOLOG"/>
    <property type="match status" value="1"/>
</dbReference>
<organism evidence="1 2">
    <name type="scientific">Zooshikella harenae</name>
    <dbReference type="NCBI Taxonomy" id="2827238"/>
    <lineage>
        <taxon>Bacteria</taxon>
        <taxon>Pseudomonadati</taxon>
        <taxon>Pseudomonadota</taxon>
        <taxon>Gammaproteobacteria</taxon>
        <taxon>Oceanospirillales</taxon>
        <taxon>Zooshikellaceae</taxon>
        <taxon>Zooshikella</taxon>
    </lineage>
</organism>
<dbReference type="InterPro" id="IPR052565">
    <property type="entry name" value="Glutaredoxin-like_YDR286C"/>
</dbReference>